<evidence type="ECO:0000313" key="8">
    <source>
        <dbReference type="Proteomes" id="UP000320184"/>
    </source>
</evidence>
<evidence type="ECO:0008006" key="9">
    <source>
        <dbReference type="Google" id="ProtNLM"/>
    </source>
</evidence>
<dbReference type="Pfam" id="PF03169">
    <property type="entry name" value="OPT"/>
    <property type="match status" value="1"/>
</dbReference>
<dbReference type="PANTHER" id="PTHR31645">
    <property type="entry name" value="OLIGOPEPTIDE TRANSPORTER YGL114W-RELATED"/>
    <property type="match status" value="1"/>
</dbReference>
<evidence type="ECO:0000256" key="6">
    <source>
        <dbReference type="SAM" id="Phobius"/>
    </source>
</evidence>
<dbReference type="AlphaFoldDB" id="A0A538SQU8"/>
<evidence type="ECO:0000256" key="2">
    <source>
        <dbReference type="ARBA" id="ARBA00022448"/>
    </source>
</evidence>
<dbReference type="Proteomes" id="UP000320184">
    <property type="component" value="Unassembled WGS sequence"/>
</dbReference>
<evidence type="ECO:0000313" key="7">
    <source>
        <dbReference type="EMBL" id="TMQ53749.1"/>
    </source>
</evidence>
<organism evidence="7 8">
    <name type="scientific">Eiseniibacteriota bacterium</name>
    <dbReference type="NCBI Taxonomy" id="2212470"/>
    <lineage>
        <taxon>Bacteria</taxon>
        <taxon>Candidatus Eiseniibacteriota</taxon>
    </lineage>
</organism>
<name>A0A538SQU8_UNCEI</name>
<feature type="transmembrane region" description="Helical" evidence="6">
    <location>
        <begin position="130"/>
        <end position="153"/>
    </location>
</feature>
<reference evidence="7 8" key="1">
    <citation type="journal article" date="2019" name="Nat. Microbiol.">
        <title>Mediterranean grassland soil C-N compound turnover is dependent on rainfall and depth, and is mediated by genomically divergent microorganisms.</title>
        <authorList>
            <person name="Diamond S."/>
            <person name="Andeer P.F."/>
            <person name="Li Z."/>
            <person name="Crits-Christoph A."/>
            <person name="Burstein D."/>
            <person name="Anantharaman K."/>
            <person name="Lane K.R."/>
            <person name="Thomas B.C."/>
            <person name="Pan C."/>
            <person name="Northen T.R."/>
            <person name="Banfield J.F."/>
        </authorList>
    </citation>
    <scope>NUCLEOTIDE SEQUENCE [LARGE SCALE GENOMIC DNA]</scope>
    <source>
        <strain evidence="7">WS_3</strain>
    </source>
</reference>
<feature type="transmembrane region" description="Helical" evidence="6">
    <location>
        <begin position="39"/>
        <end position="57"/>
    </location>
</feature>
<accession>A0A538SQU8</accession>
<dbReference type="EMBL" id="VBOT01000010">
    <property type="protein sequence ID" value="TMQ53749.1"/>
    <property type="molecule type" value="Genomic_DNA"/>
</dbReference>
<sequence length="222" mass="23438">MAIETLPEVETPKSPEDIERHWFENVYAGDRMPQLTLRALVMGMLLGAVMSLSNVYVGLKAGWGLGVAITSAILAFAAFSALRRLFPRFFPEFSILENNAMASCASAAGYMTGAGVVNAIPALMMLRPEAVPGTGVLMVWVGVVSMLGVFLAVPAKRQMINIEQLRFPSGIAAATTLRTLHQEGGGTAARQAKSLGLGVPLGATITWFRDAKRSGGRAGSAG</sequence>
<evidence type="ECO:0000256" key="4">
    <source>
        <dbReference type="ARBA" id="ARBA00022989"/>
    </source>
</evidence>
<evidence type="ECO:0000256" key="1">
    <source>
        <dbReference type="ARBA" id="ARBA00004141"/>
    </source>
</evidence>
<comment type="caution">
    <text evidence="7">The sequence shown here is derived from an EMBL/GenBank/DDBJ whole genome shotgun (WGS) entry which is preliminary data.</text>
</comment>
<evidence type="ECO:0000256" key="5">
    <source>
        <dbReference type="ARBA" id="ARBA00023136"/>
    </source>
</evidence>
<comment type="subcellular location">
    <subcellularLocation>
        <location evidence="1">Membrane</location>
        <topology evidence="1">Multi-pass membrane protein</topology>
    </subcellularLocation>
</comment>
<feature type="transmembrane region" description="Helical" evidence="6">
    <location>
        <begin position="63"/>
        <end position="82"/>
    </location>
</feature>
<dbReference type="InterPro" id="IPR004813">
    <property type="entry name" value="OPT"/>
</dbReference>
<proteinExistence type="predicted"/>
<gene>
    <name evidence="7" type="ORF">E6K73_00875</name>
</gene>
<keyword evidence="3 6" id="KW-0812">Transmembrane</keyword>
<evidence type="ECO:0000256" key="3">
    <source>
        <dbReference type="ARBA" id="ARBA00022692"/>
    </source>
</evidence>
<dbReference type="GO" id="GO:0035673">
    <property type="term" value="F:oligopeptide transmembrane transporter activity"/>
    <property type="evidence" value="ECO:0007669"/>
    <property type="project" value="InterPro"/>
</dbReference>
<dbReference type="InterPro" id="IPR045035">
    <property type="entry name" value="YSL-like"/>
</dbReference>
<feature type="transmembrane region" description="Helical" evidence="6">
    <location>
        <begin position="103"/>
        <end position="124"/>
    </location>
</feature>
<keyword evidence="4 6" id="KW-1133">Transmembrane helix</keyword>
<protein>
    <recommendedName>
        <fullName evidence="9">OPT family oligopeptide transporter</fullName>
    </recommendedName>
</protein>
<dbReference type="GO" id="GO:0016020">
    <property type="term" value="C:membrane"/>
    <property type="evidence" value="ECO:0007669"/>
    <property type="project" value="UniProtKB-SubCell"/>
</dbReference>
<keyword evidence="2" id="KW-0813">Transport</keyword>
<keyword evidence="5 6" id="KW-0472">Membrane</keyword>